<feature type="domain" description="Calcineurin-like phosphoesterase" evidence="1">
    <location>
        <begin position="73"/>
        <end position="295"/>
    </location>
</feature>
<dbReference type="InterPro" id="IPR051158">
    <property type="entry name" value="Metallophosphoesterase_sf"/>
</dbReference>
<evidence type="ECO:0000313" key="2">
    <source>
        <dbReference type="EMBL" id="MFC7582158.1"/>
    </source>
</evidence>
<dbReference type="Gene3D" id="3.60.21.10">
    <property type="match status" value="1"/>
</dbReference>
<protein>
    <submittedName>
        <fullName evidence="2">Metallophosphoesterase</fullName>
    </submittedName>
</protein>
<dbReference type="PANTHER" id="PTHR31302">
    <property type="entry name" value="TRANSMEMBRANE PROTEIN WITH METALLOPHOSPHOESTERASE DOMAIN-RELATED"/>
    <property type="match status" value="1"/>
</dbReference>
<dbReference type="InterPro" id="IPR004843">
    <property type="entry name" value="Calcineurin-like_PHP"/>
</dbReference>
<sequence>MIPPLPPGLDALADQPSIAPRGVIARGRALGLSAAMLAATGAATLAWGQVERRLPAVRHVHVPVEASRGTRELRILQISDLHLYPGQEFLVDFLTRVARTQPIDMVLSTGDNFGSADGLPLVRAAHAPFLGLPGAFVLGSNDYYSPRHKNWAHYLRRDPRVSGDPRLGLWNGSEDEFGTPSRGLPHSLDLGHDDQIPDLPWRAFVADLDAAGWADLSNRAATLDIATQGGGGVQRVSLIGVDDPHLGRDRLPAPDASWTDPRALRLAVTHAPYVRVVDAFAHRHPDVIVAGHTHGGQVALPFLGAIVTNCDLPRRFARGLHMWTAGDDAALLQVSAGLGTSPFAPVRVAARPEVTVIHLMPV</sequence>
<comment type="caution">
    <text evidence="2">The sequence shown here is derived from an EMBL/GenBank/DDBJ whole genome shotgun (WGS) entry which is preliminary data.</text>
</comment>
<reference evidence="3" key="1">
    <citation type="journal article" date="2019" name="Int. J. Syst. Evol. Microbiol.">
        <title>The Global Catalogue of Microorganisms (GCM) 10K type strain sequencing project: providing services to taxonomists for standard genome sequencing and annotation.</title>
        <authorList>
            <consortium name="The Broad Institute Genomics Platform"/>
            <consortium name="The Broad Institute Genome Sequencing Center for Infectious Disease"/>
            <person name="Wu L."/>
            <person name="Ma J."/>
        </authorList>
    </citation>
    <scope>NUCLEOTIDE SEQUENCE [LARGE SCALE GENOMIC DNA]</scope>
    <source>
        <strain evidence="3">CCUG 56698</strain>
    </source>
</reference>
<dbReference type="InterPro" id="IPR029052">
    <property type="entry name" value="Metallo-depent_PP-like"/>
</dbReference>
<keyword evidence="3" id="KW-1185">Reference proteome</keyword>
<dbReference type="Pfam" id="PF00149">
    <property type="entry name" value="Metallophos"/>
    <property type="match status" value="1"/>
</dbReference>
<name>A0ABW2SS22_9ACTO</name>
<organism evidence="2 3">
    <name type="scientific">Schaalia naturae</name>
    <dbReference type="NCBI Taxonomy" id="635203"/>
    <lineage>
        <taxon>Bacteria</taxon>
        <taxon>Bacillati</taxon>
        <taxon>Actinomycetota</taxon>
        <taxon>Actinomycetes</taxon>
        <taxon>Actinomycetales</taxon>
        <taxon>Actinomycetaceae</taxon>
        <taxon>Schaalia</taxon>
    </lineage>
</organism>
<dbReference type="Proteomes" id="UP001596527">
    <property type="component" value="Unassembled WGS sequence"/>
</dbReference>
<accession>A0ABW2SS22</accession>
<evidence type="ECO:0000259" key="1">
    <source>
        <dbReference type="Pfam" id="PF00149"/>
    </source>
</evidence>
<dbReference type="SUPFAM" id="SSF56300">
    <property type="entry name" value="Metallo-dependent phosphatases"/>
    <property type="match status" value="1"/>
</dbReference>
<dbReference type="PANTHER" id="PTHR31302:SF20">
    <property type="entry name" value="CONSERVED PROTEIN"/>
    <property type="match status" value="1"/>
</dbReference>
<dbReference type="EMBL" id="JBHTEF010000001">
    <property type="protein sequence ID" value="MFC7582158.1"/>
    <property type="molecule type" value="Genomic_DNA"/>
</dbReference>
<proteinExistence type="predicted"/>
<evidence type="ECO:0000313" key="3">
    <source>
        <dbReference type="Proteomes" id="UP001596527"/>
    </source>
</evidence>
<dbReference type="RefSeq" id="WP_380976038.1">
    <property type="nucleotide sequence ID" value="NZ_JBHTEF010000001.1"/>
</dbReference>
<gene>
    <name evidence="2" type="ORF">ACFQWG_13245</name>
</gene>